<feature type="signal peptide" evidence="1">
    <location>
        <begin position="1"/>
        <end position="22"/>
    </location>
</feature>
<protein>
    <submittedName>
        <fullName evidence="2">Uncharacterized protein</fullName>
    </submittedName>
</protein>
<reference evidence="2" key="1">
    <citation type="journal article" date="2020" name="Stud. Mycol.">
        <title>101 Dothideomycetes genomes: a test case for predicting lifestyles and emergence of pathogens.</title>
        <authorList>
            <person name="Haridas S."/>
            <person name="Albert R."/>
            <person name="Binder M."/>
            <person name="Bloem J."/>
            <person name="Labutti K."/>
            <person name="Salamov A."/>
            <person name="Andreopoulos B."/>
            <person name="Baker S."/>
            <person name="Barry K."/>
            <person name="Bills G."/>
            <person name="Bluhm B."/>
            <person name="Cannon C."/>
            <person name="Castanera R."/>
            <person name="Culley D."/>
            <person name="Daum C."/>
            <person name="Ezra D."/>
            <person name="Gonzalez J."/>
            <person name="Henrissat B."/>
            <person name="Kuo A."/>
            <person name="Liang C."/>
            <person name="Lipzen A."/>
            <person name="Lutzoni F."/>
            <person name="Magnuson J."/>
            <person name="Mondo S."/>
            <person name="Nolan M."/>
            <person name="Ohm R."/>
            <person name="Pangilinan J."/>
            <person name="Park H.-J."/>
            <person name="Ramirez L."/>
            <person name="Alfaro M."/>
            <person name="Sun H."/>
            <person name="Tritt A."/>
            <person name="Yoshinaga Y."/>
            <person name="Zwiers L.-H."/>
            <person name="Turgeon B."/>
            <person name="Goodwin S."/>
            <person name="Spatafora J."/>
            <person name="Crous P."/>
            <person name="Grigoriev I."/>
        </authorList>
    </citation>
    <scope>NUCLEOTIDE SEQUENCE</scope>
    <source>
        <strain evidence="2">CBS 113979</strain>
    </source>
</reference>
<feature type="chain" id="PRO_5026335814" evidence="1">
    <location>
        <begin position="23"/>
        <end position="267"/>
    </location>
</feature>
<organism evidence="2 3">
    <name type="scientific">Aulographum hederae CBS 113979</name>
    <dbReference type="NCBI Taxonomy" id="1176131"/>
    <lineage>
        <taxon>Eukaryota</taxon>
        <taxon>Fungi</taxon>
        <taxon>Dikarya</taxon>
        <taxon>Ascomycota</taxon>
        <taxon>Pezizomycotina</taxon>
        <taxon>Dothideomycetes</taxon>
        <taxon>Pleosporomycetidae</taxon>
        <taxon>Aulographales</taxon>
        <taxon>Aulographaceae</taxon>
    </lineage>
</organism>
<evidence type="ECO:0000313" key="2">
    <source>
        <dbReference type="EMBL" id="KAF1985325.1"/>
    </source>
</evidence>
<accession>A0A6G1GWM1</accession>
<dbReference type="EMBL" id="ML977163">
    <property type="protein sequence ID" value="KAF1985325.1"/>
    <property type="molecule type" value="Genomic_DNA"/>
</dbReference>
<dbReference type="AlphaFoldDB" id="A0A6G1GWM1"/>
<evidence type="ECO:0000256" key="1">
    <source>
        <dbReference type="SAM" id="SignalP"/>
    </source>
</evidence>
<name>A0A6G1GWM1_9PEZI</name>
<proteinExistence type="predicted"/>
<keyword evidence="1" id="KW-0732">Signal</keyword>
<dbReference type="Proteomes" id="UP000800041">
    <property type="component" value="Unassembled WGS sequence"/>
</dbReference>
<evidence type="ECO:0000313" key="3">
    <source>
        <dbReference type="Proteomes" id="UP000800041"/>
    </source>
</evidence>
<gene>
    <name evidence="2" type="ORF">K402DRAFT_464631</name>
</gene>
<keyword evidence="3" id="KW-1185">Reference proteome</keyword>
<sequence length="267" mass="29547">MYMPNQALIACGIAALSALSTAISTNAPDAVYPSWRVRYADRPASSDREPDALIMTYPWMRAMLDAASLPHVDWSWVYIDLLTRAGTMYDSSVMTGSFSRSLETMVVELMFRGYDLDWPAAEGEVVPARLPMSELIWQSFAELELVGKVEEVEVSPTGELSAASCPPQAGVVGLKWILMPHVANKLSKAVMEEALKDAEVDEEVKVSARHPLWEELAGTDNVRPFLHLLKDHHRTLGDVSLVKIVLSRRSIKDRIFLSMALGMGRSG</sequence>
<dbReference type="OrthoDB" id="3515552at2759"/>